<dbReference type="EMBL" id="DS113699">
    <property type="protein sequence ID" value="EAX97815.1"/>
    <property type="molecule type" value="Genomic_DNA"/>
</dbReference>
<name>A2FB85_TRIV3</name>
<protein>
    <recommendedName>
        <fullName evidence="3">SCP domain-containing protein</fullName>
    </recommendedName>
</protein>
<proteinExistence type="predicted"/>
<reference evidence="1" key="2">
    <citation type="journal article" date="2007" name="Science">
        <title>Draft genome sequence of the sexually transmitted pathogen Trichomonas vaginalis.</title>
        <authorList>
            <person name="Carlton J.M."/>
            <person name="Hirt R.P."/>
            <person name="Silva J.C."/>
            <person name="Delcher A.L."/>
            <person name="Schatz M."/>
            <person name="Zhao Q."/>
            <person name="Wortman J.R."/>
            <person name="Bidwell S.L."/>
            <person name="Alsmark U.C.M."/>
            <person name="Besteiro S."/>
            <person name="Sicheritz-Ponten T."/>
            <person name="Noel C.J."/>
            <person name="Dacks J.B."/>
            <person name="Foster P.G."/>
            <person name="Simillion C."/>
            <person name="Van de Peer Y."/>
            <person name="Miranda-Saavedra D."/>
            <person name="Barton G.J."/>
            <person name="Westrop G.D."/>
            <person name="Mueller S."/>
            <person name="Dessi D."/>
            <person name="Fiori P.L."/>
            <person name="Ren Q."/>
            <person name="Paulsen I."/>
            <person name="Zhang H."/>
            <person name="Bastida-Corcuera F.D."/>
            <person name="Simoes-Barbosa A."/>
            <person name="Brown M.T."/>
            <person name="Hayes R.D."/>
            <person name="Mukherjee M."/>
            <person name="Okumura C.Y."/>
            <person name="Schneider R."/>
            <person name="Smith A.J."/>
            <person name="Vanacova S."/>
            <person name="Villalvazo M."/>
            <person name="Haas B.J."/>
            <person name="Pertea M."/>
            <person name="Feldblyum T.V."/>
            <person name="Utterback T.R."/>
            <person name="Shu C.L."/>
            <person name="Osoegawa K."/>
            <person name="de Jong P.J."/>
            <person name="Hrdy I."/>
            <person name="Horvathova L."/>
            <person name="Zubacova Z."/>
            <person name="Dolezal P."/>
            <person name="Malik S.B."/>
            <person name="Logsdon J.M. Jr."/>
            <person name="Henze K."/>
            <person name="Gupta A."/>
            <person name="Wang C.C."/>
            <person name="Dunne R.L."/>
            <person name="Upcroft J.A."/>
            <person name="Upcroft P."/>
            <person name="White O."/>
            <person name="Salzberg S.L."/>
            <person name="Tang P."/>
            <person name="Chiu C.-H."/>
            <person name="Lee Y.-S."/>
            <person name="Embley T.M."/>
            <person name="Coombs G.H."/>
            <person name="Mottram J.C."/>
            <person name="Tachezy J."/>
            <person name="Fraser-Liggett C.M."/>
            <person name="Johnson P.J."/>
        </authorList>
    </citation>
    <scope>NUCLEOTIDE SEQUENCE [LARGE SCALE GENOMIC DNA]</scope>
    <source>
        <strain evidence="1">G3</strain>
    </source>
</reference>
<dbReference type="VEuPathDB" id="TrichDB:TVAGG3_0995380"/>
<dbReference type="CDD" id="cd05379">
    <property type="entry name" value="CAP_bacterial"/>
    <property type="match status" value="1"/>
</dbReference>
<dbReference type="Proteomes" id="UP000001542">
    <property type="component" value="Unassembled WGS sequence"/>
</dbReference>
<dbReference type="VEuPathDB" id="TrichDB:TVAG_411770"/>
<dbReference type="RefSeq" id="XP_001310745.1">
    <property type="nucleotide sequence ID" value="XM_001310744.1"/>
</dbReference>
<gene>
    <name evidence="1" type="ORF">TVAG_411770</name>
</gene>
<sequence>MSRREVPFGHANYLVRESQVPLALAFSENVATCDACDDPGKAVMLYWLKKSSCFSRIQGEYTHTGIGVAENTKGQWFCTQIFATFKTKISKKDGILVMSRYVNNQRRKNNLPPLIITISPCSRLLQYRQSKSSNLSDLNTLVIKNSFENCVEANFIFEKVAKTDICPLEDFLKALQENKAHSKTILKDYTHVSFVFDSISEKDFGCALLFAKCNPSKVKIPHMYAPYPNGAKMLLLLNDYRSYKGIHPVIMSLQWCEISQMYCDKLHNEDIDLETRKVKQRIHKLFPMSRANVGIYLTPWTPDPLQEIFLMWISNLNTKLAILDPDFNVFGFGIAFEPEKYVYSTRVIGFRSLQEDKVTEEMFCMKNRFPYQLGNLTSDDDDDSTNCNVTSFVQLPNFPNLA</sequence>
<dbReference type="InParanoid" id="A2FB85"/>
<organism evidence="1 2">
    <name type="scientific">Trichomonas vaginalis (strain ATCC PRA-98 / G3)</name>
    <dbReference type="NCBI Taxonomy" id="412133"/>
    <lineage>
        <taxon>Eukaryota</taxon>
        <taxon>Metamonada</taxon>
        <taxon>Parabasalia</taxon>
        <taxon>Trichomonadida</taxon>
        <taxon>Trichomonadidae</taxon>
        <taxon>Trichomonas</taxon>
    </lineage>
</organism>
<dbReference type="AlphaFoldDB" id="A2FB85"/>
<evidence type="ECO:0008006" key="3">
    <source>
        <dbReference type="Google" id="ProtNLM"/>
    </source>
</evidence>
<accession>A2FB85</accession>
<dbReference type="OrthoDB" id="568194at2759"/>
<dbReference type="PANTHER" id="PTHR31157">
    <property type="entry name" value="SCP DOMAIN-CONTAINING PROTEIN"/>
    <property type="match status" value="1"/>
</dbReference>
<dbReference type="KEGG" id="tva:4755604"/>
<evidence type="ECO:0000313" key="2">
    <source>
        <dbReference type="Proteomes" id="UP000001542"/>
    </source>
</evidence>
<keyword evidence="2" id="KW-1185">Reference proteome</keyword>
<dbReference type="PANTHER" id="PTHR31157:SF1">
    <property type="entry name" value="SCP DOMAIN-CONTAINING PROTEIN"/>
    <property type="match status" value="1"/>
</dbReference>
<reference evidence="1" key="1">
    <citation type="submission" date="2006-10" db="EMBL/GenBank/DDBJ databases">
        <authorList>
            <person name="Amadeo P."/>
            <person name="Zhao Q."/>
            <person name="Wortman J."/>
            <person name="Fraser-Liggett C."/>
            <person name="Carlton J."/>
        </authorList>
    </citation>
    <scope>NUCLEOTIDE SEQUENCE</scope>
    <source>
        <strain evidence="1">G3</strain>
    </source>
</reference>
<evidence type="ECO:0000313" key="1">
    <source>
        <dbReference type="EMBL" id="EAX97815.1"/>
    </source>
</evidence>